<dbReference type="Proteomes" id="UP000293342">
    <property type="component" value="Unassembled WGS sequence"/>
</dbReference>
<dbReference type="InterPro" id="IPR010499">
    <property type="entry name" value="AraC_E-bd"/>
</dbReference>
<dbReference type="Gene3D" id="3.20.80.10">
    <property type="entry name" value="Regulatory factor, effector binding domain"/>
    <property type="match status" value="1"/>
</dbReference>
<feature type="domain" description="AraC effector-binding" evidence="1">
    <location>
        <begin position="1"/>
        <end position="156"/>
    </location>
</feature>
<keyword evidence="3" id="KW-1185">Reference proteome</keyword>
<comment type="caution">
    <text evidence="2">The sequence shown here is derived from an EMBL/GenBank/DDBJ whole genome shotgun (WGS) entry which is preliminary data.</text>
</comment>
<evidence type="ECO:0000313" key="2">
    <source>
        <dbReference type="EMBL" id="TCC34584.1"/>
    </source>
</evidence>
<dbReference type="InterPro" id="IPR029442">
    <property type="entry name" value="GyrI-like"/>
</dbReference>
<dbReference type="Pfam" id="PF06445">
    <property type="entry name" value="GyrI-like"/>
    <property type="match status" value="1"/>
</dbReference>
<dbReference type="SMART" id="SM00871">
    <property type="entry name" value="AraC_E_bind"/>
    <property type="match status" value="1"/>
</dbReference>
<dbReference type="InterPro" id="IPR011256">
    <property type="entry name" value="Reg_factor_effector_dom_sf"/>
</dbReference>
<dbReference type="OrthoDB" id="64208at2"/>
<dbReference type="AlphaFoldDB" id="A0A4R0IQF3"/>
<dbReference type="SUPFAM" id="SSF55136">
    <property type="entry name" value="Probable bacterial effector-binding domain"/>
    <property type="match status" value="1"/>
</dbReference>
<evidence type="ECO:0000259" key="1">
    <source>
        <dbReference type="SMART" id="SM00871"/>
    </source>
</evidence>
<protein>
    <submittedName>
        <fullName evidence="2">AraC family transcriptional regulator</fullName>
    </submittedName>
</protein>
<accession>A0A4R0IQF3</accession>
<dbReference type="EMBL" id="SJKD01000018">
    <property type="protein sequence ID" value="TCC34584.1"/>
    <property type="molecule type" value="Genomic_DNA"/>
</dbReference>
<evidence type="ECO:0000313" key="3">
    <source>
        <dbReference type="Proteomes" id="UP000293342"/>
    </source>
</evidence>
<proteinExistence type="predicted"/>
<organism evidence="2 3">
    <name type="scientific">Kribbella capetownensis</name>
    <dbReference type="NCBI Taxonomy" id="1572659"/>
    <lineage>
        <taxon>Bacteria</taxon>
        <taxon>Bacillati</taxon>
        <taxon>Actinomycetota</taxon>
        <taxon>Actinomycetes</taxon>
        <taxon>Propionibacteriales</taxon>
        <taxon>Kribbellaceae</taxon>
        <taxon>Kribbella</taxon>
    </lineage>
</organism>
<reference evidence="2 3" key="1">
    <citation type="submission" date="2019-02" db="EMBL/GenBank/DDBJ databases">
        <title>Kribbella capetownensis sp. nov. and Kribbella speibonae sp. nov., isolated from soil.</title>
        <authorList>
            <person name="Curtis S.M."/>
            <person name="Norton I."/>
            <person name="Everest G.J."/>
            <person name="Meyers P.R."/>
        </authorList>
    </citation>
    <scope>NUCLEOTIDE SEQUENCE [LARGE SCALE GENOMIC DNA]</scope>
    <source>
        <strain evidence="2 3">YM53</strain>
    </source>
</reference>
<name>A0A4R0IQF3_9ACTN</name>
<gene>
    <name evidence="2" type="ORF">E0H75_42025</name>
</gene>
<sequence>MPDIVELGERPYVALRGKVAMNEISAFADRMREVIDWLAAREIAPNDAPFFKYDVVDMEAGLGLEIGFPVDDLHSGEGEIVTGVLPAGRYASTTYHGHPDGLVDATRDLLAWADEKGLEWDADGDRWTARLEIYKSDPREVPNMADWDTELQFKLKD</sequence>
<dbReference type="RefSeq" id="WP_131519320.1">
    <property type="nucleotide sequence ID" value="NZ_SJKD01000018.1"/>
</dbReference>